<dbReference type="AlphaFoldDB" id="A0A0A8Z536"/>
<sequence>MHKMMMNSQAVTYLLFFSWRTWLLRVCNMLRGFSTKAI</sequence>
<protein>
    <submittedName>
        <fullName evidence="1">Uncharacterized protein</fullName>
    </submittedName>
</protein>
<dbReference type="EMBL" id="GBRH01263381">
    <property type="protein sequence ID" value="JAD34514.1"/>
    <property type="molecule type" value="Transcribed_RNA"/>
</dbReference>
<reference evidence="1" key="2">
    <citation type="journal article" date="2015" name="Data Brief">
        <title>Shoot transcriptome of the giant reed, Arundo donax.</title>
        <authorList>
            <person name="Barrero R.A."/>
            <person name="Guerrero F.D."/>
            <person name="Moolhuijzen P."/>
            <person name="Goolsby J.A."/>
            <person name="Tidwell J."/>
            <person name="Bellgard S.E."/>
            <person name="Bellgard M.I."/>
        </authorList>
    </citation>
    <scope>NUCLEOTIDE SEQUENCE</scope>
    <source>
        <tissue evidence="1">Shoot tissue taken approximately 20 cm above the soil surface</tissue>
    </source>
</reference>
<name>A0A0A8Z536_ARUDO</name>
<reference evidence="1" key="1">
    <citation type="submission" date="2014-09" db="EMBL/GenBank/DDBJ databases">
        <authorList>
            <person name="Magalhaes I.L.F."/>
            <person name="Oliveira U."/>
            <person name="Santos F.R."/>
            <person name="Vidigal T.H.D.A."/>
            <person name="Brescovit A.D."/>
            <person name="Santos A.J."/>
        </authorList>
    </citation>
    <scope>NUCLEOTIDE SEQUENCE</scope>
    <source>
        <tissue evidence="1">Shoot tissue taken approximately 20 cm above the soil surface</tissue>
    </source>
</reference>
<proteinExistence type="predicted"/>
<organism evidence="1">
    <name type="scientific">Arundo donax</name>
    <name type="common">Giant reed</name>
    <name type="synonym">Donax arundinaceus</name>
    <dbReference type="NCBI Taxonomy" id="35708"/>
    <lineage>
        <taxon>Eukaryota</taxon>
        <taxon>Viridiplantae</taxon>
        <taxon>Streptophyta</taxon>
        <taxon>Embryophyta</taxon>
        <taxon>Tracheophyta</taxon>
        <taxon>Spermatophyta</taxon>
        <taxon>Magnoliopsida</taxon>
        <taxon>Liliopsida</taxon>
        <taxon>Poales</taxon>
        <taxon>Poaceae</taxon>
        <taxon>PACMAD clade</taxon>
        <taxon>Arundinoideae</taxon>
        <taxon>Arundineae</taxon>
        <taxon>Arundo</taxon>
    </lineage>
</organism>
<accession>A0A0A8Z536</accession>
<evidence type="ECO:0000313" key="1">
    <source>
        <dbReference type="EMBL" id="JAD34514.1"/>
    </source>
</evidence>